<dbReference type="AlphaFoldDB" id="A0A2P4X083"/>
<accession>A0A2P4X083</accession>
<protein>
    <submittedName>
        <fullName evidence="1">Uncharacterized protein</fullName>
    </submittedName>
</protein>
<organism evidence="1 2">
    <name type="scientific">Phytophthora palmivora</name>
    <dbReference type="NCBI Taxonomy" id="4796"/>
    <lineage>
        <taxon>Eukaryota</taxon>
        <taxon>Sar</taxon>
        <taxon>Stramenopiles</taxon>
        <taxon>Oomycota</taxon>
        <taxon>Peronosporomycetes</taxon>
        <taxon>Peronosporales</taxon>
        <taxon>Peronosporaceae</taxon>
        <taxon>Phytophthora</taxon>
    </lineage>
</organism>
<proteinExistence type="predicted"/>
<comment type="caution">
    <text evidence="1">The sequence shown here is derived from an EMBL/GenBank/DDBJ whole genome shotgun (WGS) entry which is preliminary data.</text>
</comment>
<gene>
    <name evidence="1" type="ORF">PHPALM_36318</name>
</gene>
<evidence type="ECO:0000313" key="1">
    <source>
        <dbReference type="EMBL" id="POM58959.1"/>
    </source>
</evidence>
<keyword evidence="2" id="KW-1185">Reference proteome</keyword>
<dbReference type="OrthoDB" id="120963at2759"/>
<name>A0A2P4X083_9STRA</name>
<reference evidence="1 2" key="1">
    <citation type="journal article" date="2017" name="Genome Biol. Evol.">
        <title>Phytophthora megakarya and P. palmivora, closely related causal agents of cacao black pod rot, underwent increases in genome sizes and gene numbers by different mechanisms.</title>
        <authorList>
            <person name="Ali S.S."/>
            <person name="Shao J."/>
            <person name="Lary D.J."/>
            <person name="Kronmiller B."/>
            <person name="Shen D."/>
            <person name="Strem M.D."/>
            <person name="Amoako-Attah I."/>
            <person name="Akrofi A.Y."/>
            <person name="Begoude B.A."/>
            <person name="Ten Hoopen G.M."/>
            <person name="Coulibaly K."/>
            <person name="Kebe B.I."/>
            <person name="Melnick R.L."/>
            <person name="Guiltinan M.J."/>
            <person name="Tyler B.M."/>
            <person name="Meinhardt L.W."/>
            <person name="Bailey B.A."/>
        </authorList>
    </citation>
    <scope>NUCLEOTIDE SEQUENCE [LARGE SCALE GENOMIC DNA]</scope>
    <source>
        <strain evidence="2">sbr112.9</strain>
    </source>
</reference>
<sequence>MGHDHASEHFVPVSRSSVPAEVIYNFEYVQCKHLAIPEAECIVAITKCVVDMVIVVNTDNASTNALDKKFSDSVLNSIVRTQTKMASFYEYFERTWVAGWTVQLWNVHEIANKLVDRANNPLQRFSRDVNARFSTPHSSMAPFLTIINQLSAEHGLQLADISRGSARRIRREVIELSTPVGLLEKLENTAEVEAKSN</sequence>
<evidence type="ECO:0000313" key="2">
    <source>
        <dbReference type="Proteomes" id="UP000237271"/>
    </source>
</evidence>
<dbReference type="EMBL" id="NCKW01020124">
    <property type="protein sequence ID" value="POM58959.1"/>
    <property type="molecule type" value="Genomic_DNA"/>
</dbReference>
<dbReference type="Proteomes" id="UP000237271">
    <property type="component" value="Unassembled WGS sequence"/>
</dbReference>